<feature type="domain" description="FtsK" evidence="4">
    <location>
        <begin position="359"/>
        <end position="559"/>
    </location>
</feature>
<keyword evidence="1 3" id="KW-0547">Nucleotide-binding</keyword>
<gene>
    <name evidence="5" type="ORF">IAD15_06290</name>
</gene>
<evidence type="ECO:0000256" key="1">
    <source>
        <dbReference type="ARBA" id="ARBA00022741"/>
    </source>
</evidence>
<sequence length="941" mass="108819">VPFEPFLIKQLSPEPVFDQIPQVPERPLLSYLPSLDPGSSVPAEWRLSWIEVFSPLLYPCLMYFSSYRAMSRLFLLAAVLMVLLRLGDHVLKKYRAHLSERIAKQRLQIQDWLMTGFMMVVQEASFPDLATLHQDYQRYQDYLAWPMTDPRFGSVALTSGIGICLFAYQAILVRLEKTDQLAFLIYQLMVYHHPHQLGIVFFLEKDGWLDWQHWVSHAYQNGQFLISFQQASDQVLLNSLVDRHYVLISQRALAHSLKEAVVLYLDVIHQPVEAILDFQAGQWIDLKQGGKKTFFTTETMPQKEWFYTYFQAHLPAFLTLSKQRDFADLFEDGLDIASNWQQNDPLFHLRAPIGFDLDGKVLKLDLHEAYDGPHLLVAGMTGSGKSVWLSQLILSLSVFYAPGCLQYFLIDFKGGGLSWRFEKLPHVAMTLTNLEENQMRRALYALEDELNWREQTLLDMARQTGEAISDLMSLERLNRQGKVKQRLAHLLIIIDEFAELKQLYPEMLKQLIRIARVGRSLGIHLIMATQQPSGVIDGQILANLKSRLLFRVANRQESQEIIGTPQAAALKEAGTFYFASGNQTHVQFGKGPLWKEDRQSMLRVGHCVALDAQDDFQLLISQPEMVRSLEQRLIETMIRLSPQVEPLYARDFPHDPSPLPVSSLSRFALGYIDDFYHRAFPYYEVNFKQGLLIVGEQEEMLENFFSLLPKETLVIGDIQLSHFTSLPIETVKLKDYLESLTSEILVVFYGQAAAFDQQPDLYQWLAHQKMIGYCFIEPTAAFLRMRLLQLCTYQLCFSQGQERYLLERTTSLSLASPLEMFLRQDQIIYKGRLFQATGCSLLSEISQAMLCLGRWHDQPYYTQRCIVLEDEEGIYRAYLASQHTSYRLVWHYPESDHALWIYCVSHHLASFLRQNGMLEEALHLRTEQRTVYLDGTCQLEF</sequence>
<proteinExistence type="predicted"/>
<evidence type="ECO:0000256" key="2">
    <source>
        <dbReference type="ARBA" id="ARBA00022840"/>
    </source>
</evidence>
<name>A0A9D1L170_9FIRM</name>
<evidence type="ECO:0000259" key="4">
    <source>
        <dbReference type="PROSITE" id="PS50901"/>
    </source>
</evidence>
<evidence type="ECO:0000313" key="5">
    <source>
        <dbReference type="EMBL" id="HIU13662.1"/>
    </source>
</evidence>
<evidence type="ECO:0000256" key="3">
    <source>
        <dbReference type="PROSITE-ProRule" id="PRU00289"/>
    </source>
</evidence>
<dbReference type="PROSITE" id="PS50901">
    <property type="entry name" value="FTSK"/>
    <property type="match status" value="1"/>
</dbReference>
<dbReference type="Proteomes" id="UP000824175">
    <property type="component" value="Unassembled WGS sequence"/>
</dbReference>
<dbReference type="SUPFAM" id="SSF52540">
    <property type="entry name" value="P-loop containing nucleoside triphosphate hydrolases"/>
    <property type="match status" value="1"/>
</dbReference>
<dbReference type="GO" id="GO:0005524">
    <property type="term" value="F:ATP binding"/>
    <property type="evidence" value="ECO:0007669"/>
    <property type="project" value="UniProtKB-UniRule"/>
</dbReference>
<organism evidence="5 6">
    <name type="scientific">Candidatus Fimiplasma intestinipullorum</name>
    <dbReference type="NCBI Taxonomy" id="2840825"/>
    <lineage>
        <taxon>Bacteria</taxon>
        <taxon>Bacillati</taxon>
        <taxon>Bacillota</taxon>
        <taxon>Clostridia</taxon>
        <taxon>Eubacteriales</taxon>
        <taxon>Candidatus Fimiplasma</taxon>
    </lineage>
</organism>
<accession>A0A9D1L170</accession>
<comment type="caution">
    <text evidence="5">The sequence shown here is derived from an EMBL/GenBank/DDBJ whole genome shotgun (WGS) entry which is preliminary data.</text>
</comment>
<dbReference type="PANTHER" id="PTHR22683">
    <property type="entry name" value="SPORULATION PROTEIN RELATED"/>
    <property type="match status" value="1"/>
</dbReference>
<dbReference type="AlphaFoldDB" id="A0A9D1L170"/>
<dbReference type="EMBL" id="DVMJ01000053">
    <property type="protein sequence ID" value="HIU13662.1"/>
    <property type="molecule type" value="Genomic_DNA"/>
</dbReference>
<reference evidence="5" key="2">
    <citation type="journal article" date="2021" name="PeerJ">
        <title>Extensive microbial diversity within the chicken gut microbiome revealed by metagenomics and culture.</title>
        <authorList>
            <person name="Gilroy R."/>
            <person name="Ravi A."/>
            <person name="Getino M."/>
            <person name="Pursley I."/>
            <person name="Horton D.L."/>
            <person name="Alikhan N.F."/>
            <person name="Baker D."/>
            <person name="Gharbi K."/>
            <person name="Hall N."/>
            <person name="Watson M."/>
            <person name="Adriaenssens E.M."/>
            <person name="Foster-Nyarko E."/>
            <person name="Jarju S."/>
            <person name="Secka A."/>
            <person name="Antonio M."/>
            <person name="Oren A."/>
            <person name="Chaudhuri R.R."/>
            <person name="La Ragione R."/>
            <person name="Hildebrand F."/>
            <person name="Pallen M.J."/>
        </authorList>
    </citation>
    <scope>NUCLEOTIDE SEQUENCE</scope>
    <source>
        <strain evidence="5">CHK195-11698</strain>
    </source>
</reference>
<dbReference type="Gene3D" id="3.40.50.300">
    <property type="entry name" value="P-loop containing nucleotide triphosphate hydrolases"/>
    <property type="match status" value="1"/>
</dbReference>
<protein>
    <recommendedName>
        <fullName evidence="4">FtsK domain-containing protein</fullName>
    </recommendedName>
</protein>
<dbReference type="InterPro" id="IPR050206">
    <property type="entry name" value="FtsK/SpoIIIE/SftA"/>
</dbReference>
<feature type="non-terminal residue" evidence="5">
    <location>
        <position position="1"/>
    </location>
</feature>
<dbReference type="InterPro" id="IPR002543">
    <property type="entry name" value="FtsK_dom"/>
</dbReference>
<keyword evidence="2 3" id="KW-0067">ATP-binding</keyword>
<dbReference type="InterPro" id="IPR027417">
    <property type="entry name" value="P-loop_NTPase"/>
</dbReference>
<dbReference type="Pfam" id="PF01580">
    <property type="entry name" value="FtsK_SpoIIIE"/>
    <property type="match status" value="1"/>
</dbReference>
<feature type="binding site" evidence="3">
    <location>
        <begin position="379"/>
        <end position="386"/>
    </location>
    <ligand>
        <name>ATP</name>
        <dbReference type="ChEBI" id="CHEBI:30616"/>
    </ligand>
</feature>
<dbReference type="GO" id="GO:0003677">
    <property type="term" value="F:DNA binding"/>
    <property type="evidence" value="ECO:0007669"/>
    <property type="project" value="InterPro"/>
</dbReference>
<reference evidence="5" key="1">
    <citation type="submission" date="2020-10" db="EMBL/GenBank/DDBJ databases">
        <authorList>
            <person name="Gilroy R."/>
        </authorList>
    </citation>
    <scope>NUCLEOTIDE SEQUENCE</scope>
    <source>
        <strain evidence="5">CHK195-11698</strain>
    </source>
</reference>
<evidence type="ECO:0000313" key="6">
    <source>
        <dbReference type="Proteomes" id="UP000824175"/>
    </source>
</evidence>
<dbReference type="PANTHER" id="PTHR22683:SF1">
    <property type="entry name" value="TYPE VII SECRETION SYSTEM PROTEIN ESSC"/>
    <property type="match status" value="1"/>
</dbReference>
<dbReference type="CDD" id="cd01127">
    <property type="entry name" value="TrwB_TraG_TraD_VirD4"/>
    <property type="match status" value="1"/>
</dbReference>